<keyword evidence="1" id="KW-1133">Transmembrane helix</keyword>
<evidence type="ECO:0000256" key="1">
    <source>
        <dbReference type="SAM" id="Phobius"/>
    </source>
</evidence>
<name>A0A833JLI6_MARNT</name>
<comment type="caution">
    <text evidence="2">The sequence shown here is derived from an EMBL/GenBank/DDBJ whole genome shotgun (WGS) entry which is preliminary data.</text>
</comment>
<reference evidence="2 3" key="1">
    <citation type="submission" date="2019-10" db="EMBL/GenBank/DDBJ databases">
        <title>Draft genome sequence of Marinobacter hydrocarbonoclasticus NCT7M from the microbiome of the marine copepod.</title>
        <authorList>
            <person name="Nuttall R."/>
            <person name="Sharma G."/>
            <person name="Moisander P."/>
        </authorList>
    </citation>
    <scope>NUCLEOTIDE SEQUENCE [LARGE SCALE GENOMIC DNA]</scope>
    <source>
        <strain evidence="2 3">NCT7M</strain>
    </source>
</reference>
<evidence type="ECO:0000313" key="2">
    <source>
        <dbReference type="EMBL" id="KAE8544007.1"/>
    </source>
</evidence>
<dbReference type="Proteomes" id="UP000469950">
    <property type="component" value="Unassembled WGS sequence"/>
</dbReference>
<keyword evidence="1" id="KW-0812">Transmembrane</keyword>
<organism evidence="2 3">
    <name type="scientific">Marinobacter nauticus</name>
    <name type="common">Marinobacter hydrocarbonoclasticus</name>
    <name type="synonym">Marinobacter aquaeolei</name>
    <dbReference type="NCBI Taxonomy" id="2743"/>
    <lineage>
        <taxon>Bacteria</taxon>
        <taxon>Pseudomonadati</taxon>
        <taxon>Pseudomonadota</taxon>
        <taxon>Gammaproteobacteria</taxon>
        <taxon>Pseudomonadales</taxon>
        <taxon>Marinobacteraceae</taxon>
        <taxon>Marinobacter</taxon>
    </lineage>
</organism>
<gene>
    <name evidence="2" type="ORF">F6453_3621</name>
</gene>
<feature type="transmembrane region" description="Helical" evidence="1">
    <location>
        <begin position="72"/>
        <end position="92"/>
    </location>
</feature>
<dbReference type="EMBL" id="WBMP01000023">
    <property type="protein sequence ID" value="KAE8544007.1"/>
    <property type="molecule type" value="Genomic_DNA"/>
</dbReference>
<keyword evidence="1" id="KW-0472">Membrane</keyword>
<protein>
    <submittedName>
        <fullName evidence="2">Uncharacterized protein</fullName>
    </submittedName>
</protein>
<sequence>MFPIILSLVIVTIPLWACAIYVRLVLEDDLAHYFEGWKPKVAVLVFTLIIVVIYFMPIFLDAQIAAAISKRASRLFSLVPSVGAAMVIFPEVFTTFTGLDKIGAEEGTIHKFYRGLGWLFLGGAFVLMWLL</sequence>
<dbReference type="AlphaFoldDB" id="A0A833JLI6"/>
<evidence type="ECO:0000313" key="3">
    <source>
        <dbReference type="Proteomes" id="UP000469950"/>
    </source>
</evidence>
<feature type="transmembrane region" description="Helical" evidence="1">
    <location>
        <begin position="41"/>
        <end position="60"/>
    </location>
</feature>
<accession>A0A833JLI6</accession>
<proteinExistence type="predicted"/>
<feature type="transmembrane region" description="Helical" evidence="1">
    <location>
        <begin position="112"/>
        <end position="130"/>
    </location>
</feature>